<feature type="domain" description="DUF306" evidence="2">
    <location>
        <begin position="39"/>
        <end position="106"/>
    </location>
</feature>
<dbReference type="InterPro" id="IPR005184">
    <property type="entry name" value="DUF306_Meta_HslJ"/>
</dbReference>
<dbReference type="EMBL" id="LDRV01000083">
    <property type="protein sequence ID" value="KTS09670.1"/>
    <property type="molecule type" value="Genomic_DNA"/>
</dbReference>
<dbReference type="Gene3D" id="2.40.128.270">
    <property type="match status" value="1"/>
</dbReference>
<protein>
    <recommendedName>
        <fullName evidence="2">DUF306 domain-containing protein</fullName>
    </recommendedName>
</protein>
<dbReference type="AlphaFoldDB" id="A0A147F5H2"/>
<gene>
    <name evidence="3" type="ORF">RSA3_12775</name>
</gene>
<feature type="chain" id="PRO_5007544955" description="DUF306 domain-containing protein" evidence="1">
    <location>
        <begin position="25"/>
        <end position="121"/>
    </location>
</feature>
<evidence type="ECO:0000256" key="1">
    <source>
        <dbReference type="SAM" id="SignalP"/>
    </source>
</evidence>
<dbReference type="PATRIC" id="fig|2033.7.peg.3363"/>
<evidence type="ECO:0000313" key="3">
    <source>
        <dbReference type="EMBL" id="KTS09670.1"/>
    </source>
</evidence>
<accession>A0A147F5H2</accession>
<reference evidence="3 4" key="1">
    <citation type="journal article" date="2016" name="Front. Microbiol.">
        <title>Genomic Resource of Rice Seed Associated Bacteria.</title>
        <authorList>
            <person name="Midha S."/>
            <person name="Bansal K."/>
            <person name="Sharma S."/>
            <person name="Kumar N."/>
            <person name="Patil P.P."/>
            <person name="Chaudhry V."/>
            <person name="Patil P.B."/>
        </authorList>
    </citation>
    <scope>NUCLEOTIDE SEQUENCE [LARGE SCALE GENOMIC DNA]</scope>
    <source>
        <strain evidence="3 4">RSA3</strain>
    </source>
</reference>
<sequence length="121" mass="12258">MFRSLLTAAAFSAVGIGLAGCAAAAGATESASEDGRWEAEGPAFLILENGDLRGSDGCNGILGSYTVTDGRVEVTRGASTLRACPDVDTWLRSLSSAIIDGDTMTVLDGDGATIGTLTRKA</sequence>
<evidence type="ECO:0000259" key="2">
    <source>
        <dbReference type="Pfam" id="PF03724"/>
    </source>
</evidence>
<dbReference type="RefSeq" id="WP_058614602.1">
    <property type="nucleotide sequence ID" value="NZ_LDRV01000083.1"/>
</dbReference>
<keyword evidence="1" id="KW-0732">Signal</keyword>
<name>A0A147F5H2_MICTE</name>
<dbReference type="Pfam" id="PF03724">
    <property type="entry name" value="META"/>
    <property type="match status" value="1"/>
</dbReference>
<organism evidence="3 4">
    <name type="scientific">Microbacterium testaceum</name>
    <name type="common">Aureobacterium testaceum</name>
    <name type="synonym">Brevibacterium testaceum</name>
    <dbReference type="NCBI Taxonomy" id="2033"/>
    <lineage>
        <taxon>Bacteria</taxon>
        <taxon>Bacillati</taxon>
        <taxon>Actinomycetota</taxon>
        <taxon>Actinomycetes</taxon>
        <taxon>Micrococcales</taxon>
        <taxon>Microbacteriaceae</taxon>
        <taxon>Microbacterium</taxon>
    </lineage>
</organism>
<proteinExistence type="predicted"/>
<dbReference type="PROSITE" id="PS51257">
    <property type="entry name" value="PROKAR_LIPOPROTEIN"/>
    <property type="match status" value="1"/>
</dbReference>
<evidence type="ECO:0000313" key="4">
    <source>
        <dbReference type="Proteomes" id="UP000072189"/>
    </source>
</evidence>
<dbReference type="Proteomes" id="UP000072189">
    <property type="component" value="Unassembled WGS sequence"/>
</dbReference>
<dbReference type="InterPro" id="IPR038670">
    <property type="entry name" value="HslJ-like_sf"/>
</dbReference>
<comment type="caution">
    <text evidence="3">The sequence shown here is derived from an EMBL/GenBank/DDBJ whole genome shotgun (WGS) entry which is preliminary data.</text>
</comment>
<feature type="signal peptide" evidence="1">
    <location>
        <begin position="1"/>
        <end position="24"/>
    </location>
</feature>